<dbReference type="eggNOG" id="ENOG5031G77">
    <property type="taxonomic scope" value="Bacteria"/>
</dbReference>
<dbReference type="KEGG" id="rha:RHA1_ro00357"/>
<protein>
    <submittedName>
        <fullName evidence="1">Uncharacterized protein</fullName>
    </submittedName>
</protein>
<name>Q0SJU3_RHOJR</name>
<reference evidence="2" key="1">
    <citation type="journal article" date="2006" name="Proc. Natl. Acad. Sci. U.S.A.">
        <title>The complete genome of Rhodococcus sp. RHA1 provides insights into a catabolic powerhouse.</title>
        <authorList>
            <person name="McLeod M.P."/>
            <person name="Warren R.L."/>
            <person name="Hsiao W.W.L."/>
            <person name="Araki N."/>
            <person name="Myhre M."/>
            <person name="Fernandes C."/>
            <person name="Miyazawa D."/>
            <person name="Wong W."/>
            <person name="Lillquist A.L."/>
            <person name="Wang D."/>
            <person name="Dosanjh M."/>
            <person name="Hara H."/>
            <person name="Petrescu A."/>
            <person name="Morin R.D."/>
            <person name="Yang G."/>
            <person name="Stott J.M."/>
            <person name="Schein J.E."/>
            <person name="Shin H."/>
            <person name="Smailus D."/>
            <person name="Siddiqui A.S."/>
            <person name="Marra M.A."/>
            <person name="Jones S.J.M."/>
            <person name="Holt R."/>
            <person name="Brinkman F.S.L."/>
            <person name="Miyauchi K."/>
            <person name="Fukuda M."/>
            <person name="Davies J.E."/>
            <person name="Mohn W.W."/>
            <person name="Eltis L.D."/>
        </authorList>
    </citation>
    <scope>NUCLEOTIDE SEQUENCE [LARGE SCALE GENOMIC DNA]</scope>
    <source>
        <strain evidence="2">RHA1</strain>
    </source>
</reference>
<dbReference type="Proteomes" id="UP000008710">
    <property type="component" value="Chromosome"/>
</dbReference>
<accession>Q0SJU3</accession>
<proteinExistence type="predicted"/>
<dbReference type="AlphaFoldDB" id="Q0SJU3"/>
<evidence type="ECO:0000313" key="1">
    <source>
        <dbReference type="EMBL" id="ABG92193.1"/>
    </source>
</evidence>
<dbReference type="EMBL" id="CP000431">
    <property type="protein sequence ID" value="ABG92193.1"/>
    <property type="molecule type" value="Genomic_DNA"/>
</dbReference>
<evidence type="ECO:0000313" key="2">
    <source>
        <dbReference type="Proteomes" id="UP000008710"/>
    </source>
</evidence>
<gene>
    <name evidence="1" type="ordered locus">RHA1_ro00357</name>
</gene>
<organism evidence="1 2">
    <name type="scientific">Rhodococcus jostii (strain RHA1)</name>
    <dbReference type="NCBI Taxonomy" id="101510"/>
    <lineage>
        <taxon>Bacteria</taxon>
        <taxon>Bacillati</taxon>
        <taxon>Actinomycetota</taxon>
        <taxon>Actinomycetes</taxon>
        <taxon>Mycobacteriales</taxon>
        <taxon>Nocardiaceae</taxon>
        <taxon>Rhodococcus</taxon>
    </lineage>
</organism>
<dbReference type="HOGENOM" id="CLU_2603700_0_0_11"/>
<sequence>MPVLLLDAVIALLRMLIRPHRWPADLRGGVNRIAAARAYRRSMALHAHMAGTHDERVYAEDFGATALPAVTTSSCAERR</sequence>